<dbReference type="PANTHER" id="PTHR43434">
    <property type="entry name" value="PHOSPHOGLYCOLATE PHOSPHATASE"/>
    <property type="match status" value="1"/>
</dbReference>
<dbReference type="SUPFAM" id="SSF56784">
    <property type="entry name" value="HAD-like"/>
    <property type="match status" value="1"/>
</dbReference>
<dbReference type="EMBL" id="BLAD01000062">
    <property type="protein sequence ID" value="GES02847.1"/>
    <property type="molecule type" value="Genomic_DNA"/>
</dbReference>
<dbReference type="AlphaFoldDB" id="A0A5M3W162"/>
<dbReference type="InterPro" id="IPR050155">
    <property type="entry name" value="HAD-like_hydrolase_sf"/>
</dbReference>
<name>A0A5M3W162_9ACTN</name>
<proteinExistence type="predicted"/>
<dbReference type="Pfam" id="PF13419">
    <property type="entry name" value="HAD_2"/>
    <property type="match status" value="1"/>
</dbReference>
<dbReference type="Gene3D" id="1.10.150.240">
    <property type="entry name" value="Putative phosphatase, domain 2"/>
    <property type="match status" value="1"/>
</dbReference>
<dbReference type="CDD" id="cd01427">
    <property type="entry name" value="HAD_like"/>
    <property type="match status" value="1"/>
</dbReference>
<dbReference type="RefSeq" id="WP_155339055.1">
    <property type="nucleotide sequence ID" value="NZ_BAAABN010000025.1"/>
</dbReference>
<comment type="caution">
    <text evidence="1">The sequence shown here is derived from an EMBL/GenBank/DDBJ whole genome shotgun (WGS) entry which is preliminary data.</text>
</comment>
<dbReference type="GO" id="GO:0006281">
    <property type="term" value="P:DNA repair"/>
    <property type="evidence" value="ECO:0007669"/>
    <property type="project" value="TreeGrafter"/>
</dbReference>
<keyword evidence="2" id="KW-1185">Reference proteome</keyword>
<accession>A0A5M3W162</accession>
<dbReference type="PANTHER" id="PTHR43434:SF1">
    <property type="entry name" value="PHOSPHOGLYCOLATE PHOSPHATASE"/>
    <property type="match status" value="1"/>
</dbReference>
<dbReference type="OrthoDB" id="4307245at2"/>
<gene>
    <name evidence="1" type="ORF">Acor_49130</name>
</gene>
<dbReference type="InterPro" id="IPR023198">
    <property type="entry name" value="PGP-like_dom2"/>
</dbReference>
<dbReference type="InterPro" id="IPR041492">
    <property type="entry name" value="HAD_2"/>
</dbReference>
<evidence type="ECO:0000313" key="2">
    <source>
        <dbReference type="Proteomes" id="UP000334990"/>
    </source>
</evidence>
<dbReference type="GO" id="GO:0005829">
    <property type="term" value="C:cytosol"/>
    <property type="evidence" value="ECO:0007669"/>
    <property type="project" value="TreeGrafter"/>
</dbReference>
<reference evidence="1 2" key="1">
    <citation type="submission" date="2019-10" db="EMBL/GenBank/DDBJ databases">
        <title>Whole genome shotgun sequence of Acrocarpospora corrugata NBRC 13972.</title>
        <authorList>
            <person name="Ichikawa N."/>
            <person name="Kimura A."/>
            <person name="Kitahashi Y."/>
            <person name="Komaki H."/>
            <person name="Oguchi A."/>
        </authorList>
    </citation>
    <scope>NUCLEOTIDE SEQUENCE [LARGE SCALE GENOMIC DNA]</scope>
    <source>
        <strain evidence="1 2">NBRC 13972</strain>
    </source>
</reference>
<dbReference type="InterPro" id="IPR036412">
    <property type="entry name" value="HAD-like_sf"/>
</dbReference>
<organism evidence="1 2">
    <name type="scientific">Acrocarpospora corrugata</name>
    <dbReference type="NCBI Taxonomy" id="35763"/>
    <lineage>
        <taxon>Bacteria</taxon>
        <taxon>Bacillati</taxon>
        <taxon>Actinomycetota</taxon>
        <taxon>Actinomycetes</taxon>
        <taxon>Streptosporangiales</taxon>
        <taxon>Streptosporangiaceae</taxon>
        <taxon>Acrocarpospora</taxon>
    </lineage>
</organism>
<dbReference type="GO" id="GO:0008967">
    <property type="term" value="F:phosphoglycolate phosphatase activity"/>
    <property type="evidence" value="ECO:0007669"/>
    <property type="project" value="TreeGrafter"/>
</dbReference>
<sequence>MTHIVWDWNGTLFHDTDAVVGATNEIFRPYGVGPFDLEGFREVYTRPIWVAYERIIGRPLAEGEWEQLDHGFHLHYHELMLACQLAEGATASLRAWGDSGRTQSLLSMWGHDRLVPKVGEFGLDHHFARVDGLRAASGGPKAEHMVLHLKALDLDPGQVVVIGDSVDDAHAAQHVGARAILYTGGMTRRSELERVGVPVVDSLQQALNLADTGSAESRRSIH</sequence>
<dbReference type="InterPro" id="IPR023214">
    <property type="entry name" value="HAD_sf"/>
</dbReference>
<protein>
    <submittedName>
        <fullName evidence="1">Phosphatase</fullName>
    </submittedName>
</protein>
<evidence type="ECO:0000313" key="1">
    <source>
        <dbReference type="EMBL" id="GES02847.1"/>
    </source>
</evidence>
<dbReference type="Proteomes" id="UP000334990">
    <property type="component" value="Unassembled WGS sequence"/>
</dbReference>
<dbReference type="Gene3D" id="3.40.50.1000">
    <property type="entry name" value="HAD superfamily/HAD-like"/>
    <property type="match status" value="1"/>
</dbReference>